<name>A0A8H5JEP4_9HYPO</name>
<keyword evidence="2" id="KW-1185">Reference proteome</keyword>
<sequence length="323" mass="36587">MPPQPVPPSTAQMDGNITVSRDSNTTISESKELSWGERATFSDLLLQWCSTRANTQTVTADDQKSFFEQVFNRWDSNDDMITMPTLHEKKLKETSVAVGYFVENLPVTPSKRKRGETLQTNPRRMARSPAYMSVKFEGAAGTDLELYWKDEGGSAVSSKFVKFKDGLTKAKAIETAIVNWDKCEMARVEEYNTKLIIALARIRIVRFAKAGTEHPPYIPQDLWVNNRTLKCQLMSDEFKEVVKTIEAAWEGLSHSKVGAPSHMMLIRKSQAVQDGKRRQIGRGLLHHRYSVICSLVCSLPFSFHLCYDKNVDKEYTNTSIHLG</sequence>
<dbReference type="EMBL" id="JAAOAM010000048">
    <property type="protein sequence ID" value="KAF5553978.1"/>
    <property type="molecule type" value="Genomic_DNA"/>
</dbReference>
<dbReference type="AlphaFoldDB" id="A0A8H5JEP4"/>
<organism evidence="1 2">
    <name type="scientific">Fusarium mexicanum</name>
    <dbReference type="NCBI Taxonomy" id="751941"/>
    <lineage>
        <taxon>Eukaryota</taxon>
        <taxon>Fungi</taxon>
        <taxon>Dikarya</taxon>
        <taxon>Ascomycota</taxon>
        <taxon>Pezizomycotina</taxon>
        <taxon>Sordariomycetes</taxon>
        <taxon>Hypocreomycetidae</taxon>
        <taxon>Hypocreales</taxon>
        <taxon>Nectriaceae</taxon>
        <taxon>Fusarium</taxon>
        <taxon>Fusarium fujikuroi species complex</taxon>
    </lineage>
</organism>
<protein>
    <submittedName>
        <fullName evidence="1">Uncharacterized protein</fullName>
    </submittedName>
</protein>
<gene>
    <name evidence="1" type="ORF">FMEXI_2179</name>
</gene>
<accession>A0A8H5JEP4</accession>
<dbReference type="Proteomes" id="UP000522262">
    <property type="component" value="Unassembled WGS sequence"/>
</dbReference>
<proteinExistence type="predicted"/>
<evidence type="ECO:0000313" key="2">
    <source>
        <dbReference type="Proteomes" id="UP000522262"/>
    </source>
</evidence>
<evidence type="ECO:0000313" key="1">
    <source>
        <dbReference type="EMBL" id="KAF5553978.1"/>
    </source>
</evidence>
<comment type="caution">
    <text evidence="1">The sequence shown here is derived from an EMBL/GenBank/DDBJ whole genome shotgun (WGS) entry which is preliminary data.</text>
</comment>
<reference evidence="1 2" key="1">
    <citation type="submission" date="2020-05" db="EMBL/GenBank/DDBJ databases">
        <title>Identification and distribution of gene clusters putatively required for synthesis of sphingolipid metabolism inhibitors in phylogenetically diverse species of the filamentous fungus Fusarium.</title>
        <authorList>
            <person name="Kim H.-S."/>
            <person name="Busman M."/>
            <person name="Brown D.W."/>
            <person name="Divon H."/>
            <person name="Uhlig S."/>
            <person name="Proctor R.H."/>
        </authorList>
    </citation>
    <scope>NUCLEOTIDE SEQUENCE [LARGE SCALE GENOMIC DNA]</scope>
    <source>
        <strain evidence="1 2">NRRL 53147</strain>
    </source>
</reference>